<dbReference type="Gene3D" id="1.10.286.20">
    <property type="match status" value="1"/>
</dbReference>
<dbReference type="FunFam" id="1.10.286.20:FF:000001">
    <property type="entry name" value="Elongation factor Ts"/>
    <property type="match status" value="1"/>
</dbReference>
<dbReference type="InterPro" id="IPR036402">
    <property type="entry name" value="EF-Ts_dimer_sf"/>
</dbReference>
<keyword evidence="2 5" id="KW-0251">Elongation factor</keyword>
<dbReference type="Gene3D" id="3.30.479.20">
    <property type="entry name" value="Elongation factor Ts, dimerisation domain"/>
    <property type="match status" value="2"/>
</dbReference>
<dbReference type="InterPro" id="IPR009060">
    <property type="entry name" value="UBA-like_sf"/>
</dbReference>
<dbReference type="NCBIfam" id="TIGR00116">
    <property type="entry name" value="tsf"/>
    <property type="match status" value="1"/>
</dbReference>
<dbReference type="FunFam" id="1.10.8.10:FF:000001">
    <property type="entry name" value="Elongation factor Ts"/>
    <property type="match status" value="1"/>
</dbReference>
<dbReference type="PANTHER" id="PTHR11741:SF0">
    <property type="entry name" value="ELONGATION FACTOR TS, MITOCHONDRIAL"/>
    <property type="match status" value="1"/>
</dbReference>
<dbReference type="InterPro" id="IPR014039">
    <property type="entry name" value="Transl_elong_EFTs/EF1B_dimer"/>
</dbReference>
<protein>
    <submittedName>
        <fullName evidence="5">Translation elongation factor Ts</fullName>
    </submittedName>
</protein>
<proteinExistence type="inferred from homology"/>
<dbReference type="HAMAP" id="MF_00050">
    <property type="entry name" value="EF_Ts"/>
    <property type="match status" value="1"/>
</dbReference>
<dbReference type="AlphaFoldDB" id="A0A3B0VRH0"/>
<gene>
    <name evidence="5" type="ORF">MNBD_GAMMA01-2142</name>
</gene>
<evidence type="ECO:0000256" key="1">
    <source>
        <dbReference type="ARBA" id="ARBA00005532"/>
    </source>
</evidence>
<dbReference type="InterPro" id="IPR001816">
    <property type="entry name" value="Transl_elong_EFTs/EF1B"/>
</dbReference>
<dbReference type="SUPFAM" id="SSF46934">
    <property type="entry name" value="UBA-like"/>
    <property type="match status" value="1"/>
</dbReference>
<dbReference type="Gene3D" id="1.10.8.10">
    <property type="entry name" value="DNA helicase RuvA subunit, C-terminal domain"/>
    <property type="match status" value="1"/>
</dbReference>
<reference evidence="5" key="1">
    <citation type="submission" date="2018-06" db="EMBL/GenBank/DDBJ databases">
        <authorList>
            <person name="Zhirakovskaya E."/>
        </authorList>
    </citation>
    <scope>NUCLEOTIDE SEQUENCE</scope>
</reference>
<sequence length="293" mass="31593">MSITAAMVKELRQRTGAGMMECKKALVATSGDIEIAIEEMRKSGAAKAAKKSSRIAAEGVVKILPSADGKTATMVEINCETDFVGKDENFLAFTDKVVANAAQLGSESVEQLMATEVNGESLEAIRTTLISKIGENVQVRRIKNMTTTQGVFGHYLHGSSIGVVVNVSTDNADLAKDLAMHVAAIKPEFISEKDVPADIVAKEKEILMAQVADSGKPVEIVEKMIGGRLRKFLAGITLYGQDFVKNPDITVEKLLKSENAEVLAYVRMEVGEGIEKKVDNFAQEVMSQVRGDN</sequence>
<feature type="domain" description="Translation elongation factor EFTs/EF1B dimerisation" evidence="4">
    <location>
        <begin position="72"/>
        <end position="272"/>
    </location>
</feature>
<dbReference type="InterPro" id="IPR018101">
    <property type="entry name" value="Transl_elong_Ts_CS"/>
</dbReference>
<name>A0A3B0VRH0_9ZZZZ</name>
<dbReference type="SUPFAM" id="SSF54713">
    <property type="entry name" value="Elongation factor Ts (EF-Ts), dimerisation domain"/>
    <property type="match status" value="2"/>
</dbReference>
<dbReference type="CDD" id="cd14275">
    <property type="entry name" value="UBA_EF-Ts"/>
    <property type="match status" value="1"/>
</dbReference>
<dbReference type="GO" id="GO:0005737">
    <property type="term" value="C:cytoplasm"/>
    <property type="evidence" value="ECO:0007669"/>
    <property type="project" value="UniProtKB-ARBA"/>
</dbReference>
<keyword evidence="3" id="KW-0648">Protein biosynthesis</keyword>
<evidence type="ECO:0000259" key="4">
    <source>
        <dbReference type="Pfam" id="PF00889"/>
    </source>
</evidence>
<comment type="similarity">
    <text evidence="1">Belongs to the EF-Ts family.</text>
</comment>
<evidence type="ECO:0000256" key="3">
    <source>
        <dbReference type="ARBA" id="ARBA00022917"/>
    </source>
</evidence>
<dbReference type="Pfam" id="PF00889">
    <property type="entry name" value="EF_TS"/>
    <property type="match status" value="1"/>
</dbReference>
<organism evidence="5">
    <name type="scientific">hydrothermal vent metagenome</name>
    <dbReference type="NCBI Taxonomy" id="652676"/>
    <lineage>
        <taxon>unclassified sequences</taxon>
        <taxon>metagenomes</taxon>
        <taxon>ecological metagenomes</taxon>
    </lineage>
</organism>
<accession>A0A3B0VRH0</accession>
<dbReference type="GO" id="GO:0003746">
    <property type="term" value="F:translation elongation factor activity"/>
    <property type="evidence" value="ECO:0007669"/>
    <property type="project" value="UniProtKB-KW"/>
</dbReference>
<dbReference type="PROSITE" id="PS01126">
    <property type="entry name" value="EF_TS_1"/>
    <property type="match status" value="1"/>
</dbReference>
<dbReference type="EMBL" id="UOEW01000319">
    <property type="protein sequence ID" value="VAW41662.1"/>
    <property type="molecule type" value="Genomic_DNA"/>
</dbReference>
<evidence type="ECO:0000313" key="5">
    <source>
        <dbReference type="EMBL" id="VAW41662.1"/>
    </source>
</evidence>
<dbReference type="PANTHER" id="PTHR11741">
    <property type="entry name" value="ELONGATION FACTOR TS"/>
    <property type="match status" value="1"/>
</dbReference>
<evidence type="ECO:0000256" key="2">
    <source>
        <dbReference type="ARBA" id="ARBA00022768"/>
    </source>
</evidence>